<comment type="caution">
    <text evidence="2">The sequence shown here is derived from an EMBL/GenBank/DDBJ whole genome shotgun (WGS) entry which is preliminary data.</text>
</comment>
<evidence type="ECO:0000256" key="1">
    <source>
        <dbReference type="SAM" id="MobiDB-lite"/>
    </source>
</evidence>
<dbReference type="EMBL" id="JAURUE010000001">
    <property type="protein sequence ID" value="MDP9607785.1"/>
    <property type="molecule type" value="Genomic_DNA"/>
</dbReference>
<gene>
    <name evidence="2" type="ORF">JOF35_000062</name>
</gene>
<protein>
    <submittedName>
        <fullName evidence="2">Uncharacterized protein YoxC</fullName>
    </submittedName>
</protein>
<dbReference type="Proteomes" id="UP001234880">
    <property type="component" value="Unassembled WGS sequence"/>
</dbReference>
<reference evidence="2 3" key="1">
    <citation type="submission" date="2023-07" db="EMBL/GenBank/DDBJ databases">
        <title>Sequencing the genomes of 1000 actinobacteria strains.</title>
        <authorList>
            <person name="Klenk H.-P."/>
        </authorList>
    </citation>
    <scope>NUCLEOTIDE SEQUENCE [LARGE SCALE GENOMIC DNA]</scope>
    <source>
        <strain evidence="2 3">DSM 41600</strain>
    </source>
</reference>
<sequence>MSSDLAPRNTSSAPAPADDDNRYKAVQSKLHKLGKAMDDATLELEGLRRSMQANAKHTDGVATDIENADLDPKFVRLTANVATALIGAAREVRTLSDIAQETADLTHETRRTHSKLYGALDDIRSNRREKTPRPGFFNR</sequence>
<organism evidence="2 3">
    <name type="scientific">Streptomyces demainii</name>
    <dbReference type="NCBI Taxonomy" id="588122"/>
    <lineage>
        <taxon>Bacteria</taxon>
        <taxon>Bacillati</taxon>
        <taxon>Actinomycetota</taxon>
        <taxon>Actinomycetes</taxon>
        <taxon>Kitasatosporales</taxon>
        <taxon>Streptomycetaceae</taxon>
        <taxon>Streptomyces</taxon>
    </lineage>
</organism>
<keyword evidence="3" id="KW-1185">Reference proteome</keyword>
<name>A0ABT9KHA1_9ACTN</name>
<feature type="region of interest" description="Disordered" evidence="1">
    <location>
        <begin position="116"/>
        <end position="139"/>
    </location>
</feature>
<evidence type="ECO:0000313" key="2">
    <source>
        <dbReference type="EMBL" id="MDP9607785.1"/>
    </source>
</evidence>
<feature type="compositionally biased region" description="Polar residues" evidence="1">
    <location>
        <begin position="1"/>
        <end position="13"/>
    </location>
</feature>
<accession>A0ABT9KHA1</accession>
<dbReference type="RefSeq" id="WP_062010295.1">
    <property type="nucleotide sequence ID" value="NZ_JAURUE010000001.1"/>
</dbReference>
<feature type="region of interest" description="Disordered" evidence="1">
    <location>
        <begin position="1"/>
        <end position="23"/>
    </location>
</feature>
<proteinExistence type="predicted"/>
<feature type="compositionally biased region" description="Basic and acidic residues" evidence="1">
    <location>
        <begin position="121"/>
        <end position="132"/>
    </location>
</feature>
<evidence type="ECO:0000313" key="3">
    <source>
        <dbReference type="Proteomes" id="UP001234880"/>
    </source>
</evidence>